<dbReference type="AlphaFoldDB" id="A0A3R9YRZ2"/>
<dbReference type="InterPro" id="IPR010982">
    <property type="entry name" value="Lambda_DNA-bd_dom_sf"/>
</dbReference>
<dbReference type="InterPro" id="IPR000843">
    <property type="entry name" value="HTH_LacI"/>
</dbReference>
<keyword evidence="6" id="KW-1185">Reference proteome</keyword>
<dbReference type="Gene3D" id="3.40.50.2300">
    <property type="match status" value="2"/>
</dbReference>
<keyword evidence="1" id="KW-0805">Transcription regulation</keyword>
<proteinExistence type="predicted"/>
<evidence type="ECO:0000256" key="1">
    <source>
        <dbReference type="ARBA" id="ARBA00023015"/>
    </source>
</evidence>
<dbReference type="GO" id="GO:0003700">
    <property type="term" value="F:DNA-binding transcription factor activity"/>
    <property type="evidence" value="ECO:0007669"/>
    <property type="project" value="TreeGrafter"/>
</dbReference>
<gene>
    <name evidence="5" type="ORF">EJC49_14330</name>
</gene>
<dbReference type="SUPFAM" id="SSF47413">
    <property type="entry name" value="lambda repressor-like DNA-binding domains"/>
    <property type="match status" value="1"/>
</dbReference>
<organism evidence="5 6">
    <name type="scientific">Aquibium carbonis</name>
    <dbReference type="NCBI Taxonomy" id="2495581"/>
    <lineage>
        <taxon>Bacteria</taxon>
        <taxon>Pseudomonadati</taxon>
        <taxon>Pseudomonadota</taxon>
        <taxon>Alphaproteobacteria</taxon>
        <taxon>Hyphomicrobiales</taxon>
        <taxon>Phyllobacteriaceae</taxon>
        <taxon>Aquibium</taxon>
    </lineage>
</organism>
<dbReference type="PROSITE" id="PS50932">
    <property type="entry name" value="HTH_LACI_2"/>
    <property type="match status" value="1"/>
</dbReference>
<dbReference type="Gene3D" id="1.10.260.40">
    <property type="entry name" value="lambda repressor-like DNA-binding domains"/>
    <property type="match status" value="1"/>
</dbReference>
<protein>
    <submittedName>
        <fullName evidence="5">LacI family DNA-binding transcriptional regulator</fullName>
    </submittedName>
</protein>
<comment type="caution">
    <text evidence="5">The sequence shown here is derived from an EMBL/GenBank/DDBJ whole genome shotgun (WGS) entry which is preliminary data.</text>
</comment>
<evidence type="ECO:0000259" key="4">
    <source>
        <dbReference type="PROSITE" id="PS50932"/>
    </source>
</evidence>
<dbReference type="CDD" id="cd01575">
    <property type="entry name" value="PBP1_GntR"/>
    <property type="match status" value="1"/>
</dbReference>
<dbReference type="SMART" id="SM00354">
    <property type="entry name" value="HTH_LACI"/>
    <property type="match status" value="1"/>
</dbReference>
<dbReference type="Pfam" id="PF13377">
    <property type="entry name" value="Peripla_BP_3"/>
    <property type="match status" value="1"/>
</dbReference>
<dbReference type="SUPFAM" id="SSF53822">
    <property type="entry name" value="Periplasmic binding protein-like I"/>
    <property type="match status" value="1"/>
</dbReference>
<dbReference type="OrthoDB" id="7170131at2"/>
<dbReference type="InterPro" id="IPR046335">
    <property type="entry name" value="LacI/GalR-like_sensor"/>
</dbReference>
<dbReference type="CDD" id="cd01392">
    <property type="entry name" value="HTH_LacI"/>
    <property type="match status" value="1"/>
</dbReference>
<keyword evidence="3" id="KW-0804">Transcription</keyword>
<reference evidence="5 6" key="1">
    <citation type="submission" date="2018-12" db="EMBL/GenBank/DDBJ databases">
        <title>Mesorhizobium carbonis sp. nov., isolated from coal mine water.</title>
        <authorList>
            <person name="Xin W."/>
            <person name="Xu Z."/>
            <person name="Xiang F."/>
            <person name="Zhang J."/>
            <person name="Xi L."/>
            <person name="Liu J."/>
        </authorList>
    </citation>
    <scope>NUCLEOTIDE SEQUENCE [LARGE SCALE GENOMIC DNA]</scope>
    <source>
        <strain evidence="5 6">B2.3</strain>
    </source>
</reference>
<evidence type="ECO:0000313" key="6">
    <source>
        <dbReference type="Proteomes" id="UP000278398"/>
    </source>
</evidence>
<dbReference type="Pfam" id="PF00356">
    <property type="entry name" value="LacI"/>
    <property type="match status" value="1"/>
</dbReference>
<dbReference type="PANTHER" id="PTHR30146:SF33">
    <property type="entry name" value="TRANSCRIPTIONAL REGULATOR"/>
    <property type="match status" value="1"/>
</dbReference>
<dbReference type="InterPro" id="IPR028082">
    <property type="entry name" value="Peripla_BP_I"/>
</dbReference>
<dbReference type="PANTHER" id="PTHR30146">
    <property type="entry name" value="LACI-RELATED TRANSCRIPTIONAL REPRESSOR"/>
    <property type="match status" value="1"/>
</dbReference>
<evidence type="ECO:0000256" key="3">
    <source>
        <dbReference type="ARBA" id="ARBA00023163"/>
    </source>
</evidence>
<dbReference type="EMBL" id="RWKW01000051">
    <property type="protein sequence ID" value="RST85713.1"/>
    <property type="molecule type" value="Genomic_DNA"/>
</dbReference>
<name>A0A3R9YRZ2_9HYPH</name>
<feature type="domain" description="HTH lacI-type" evidence="4">
    <location>
        <begin position="53"/>
        <end position="107"/>
    </location>
</feature>
<dbReference type="GO" id="GO:0000976">
    <property type="term" value="F:transcription cis-regulatory region binding"/>
    <property type="evidence" value="ECO:0007669"/>
    <property type="project" value="TreeGrafter"/>
</dbReference>
<dbReference type="Proteomes" id="UP000278398">
    <property type="component" value="Unassembled WGS sequence"/>
</dbReference>
<accession>A0A3R9YRZ2</accession>
<keyword evidence="2 5" id="KW-0238">DNA-binding</keyword>
<sequence length="388" mass="42331">MSVAVGMASPELLALTLALTFRFNESTMSSRLGNKIRGSVMSDGSMRRGMGWSTMADVAREAGVSLMTVSRVYKRPDSVAQRTREKVLETGRRLGFSPNSIAGNLASGRTSMIGIVVPSLRNSNNATSIQGMADYLRQASYHFMIANTGYSMEDEAAVVKAFMQRRPDGMVLTGTRHGHETIDLLKAAHMPVVETWETRGPFIDMATGFDNYEAARRITRHLVDRGYRTIGYIDYPAIGLDRYLERLRGLKDELGSAGLEPTSVVSPLDAGDLYQDASSFRGGALGLRKLQEASRDIDAVLCASDILAVGVLFECQRQGVRVPDQLAVAGFGDFEIAAEVPPGLTTIRTHGYQIGWNAAEMLVTRINQPRAEIPLRDVGYDLVVRGSS</sequence>
<evidence type="ECO:0000256" key="2">
    <source>
        <dbReference type="ARBA" id="ARBA00023125"/>
    </source>
</evidence>
<evidence type="ECO:0000313" key="5">
    <source>
        <dbReference type="EMBL" id="RST85713.1"/>
    </source>
</evidence>